<dbReference type="KEGG" id="tsn:W908_00680"/>
<dbReference type="Pfam" id="PF13419">
    <property type="entry name" value="HAD_2"/>
    <property type="match status" value="1"/>
</dbReference>
<dbReference type="NCBIfam" id="TIGR01509">
    <property type="entry name" value="HAD-SF-IA-v3"/>
    <property type="match status" value="1"/>
</dbReference>
<dbReference type="NCBIfam" id="NF011564">
    <property type="entry name" value="PRK14988.1"/>
    <property type="match status" value="1"/>
</dbReference>
<evidence type="ECO:0000313" key="1">
    <source>
        <dbReference type="EMBL" id="ALE01255.1"/>
    </source>
</evidence>
<dbReference type="PANTHER" id="PTHR43434:SF3">
    <property type="entry name" value="GMP_IMP NUCLEOTIDASE YRFG"/>
    <property type="match status" value="1"/>
</dbReference>
<dbReference type="Proteomes" id="UP000068905">
    <property type="component" value="Chromosome"/>
</dbReference>
<dbReference type="GO" id="GO:0006281">
    <property type="term" value="P:DNA repair"/>
    <property type="evidence" value="ECO:0007669"/>
    <property type="project" value="TreeGrafter"/>
</dbReference>
<accession>A0A0M3T1M9</accession>
<dbReference type="Gene3D" id="1.10.150.520">
    <property type="match status" value="1"/>
</dbReference>
<dbReference type="InterPro" id="IPR006439">
    <property type="entry name" value="HAD-SF_hydro_IA"/>
</dbReference>
<protein>
    <submittedName>
        <fullName evidence="1">HAD family hydrolase</fullName>
    </submittedName>
</protein>
<evidence type="ECO:0000313" key="2">
    <source>
        <dbReference type="Proteomes" id="UP000068905"/>
    </source>
</evidence>
<organism evidence="1 2">
    <name type="scientific">Candidatus Pseudothioglobus singularis PS1</name>
    <dbReference type="NCBI Taxonomy" id="1125411"/>
    <lineage>
        <taxon>Bacteria</taxon>
        <taxon>Pseudomonadati</taxon>
        <taxon>Pseudomonadota</taxon>
        <taxon>Gammaproteobacteria</taxon>
        <taxon>Candidatus Pseudothioglobaceae</taxon>
        <taxon>Candidatus Pseudothioglobus</taxon>
    </lineage>
</organism>
<dbReference type="InterPro" id="IPR050155">
    <property type="entry name" value="HAD-like_hydrolase_sf"/>
</dbReference>
<dbReference type="STRING" id="1125411.W908_00680"/>
<name>A0A0M3T1M9_9GAMM</name>
<proteinExistence type="predicted"/>
<dbReference type="SUPFAM" id="SSF56784">
    <property type="entry name" value="HAD-like"/>
    <property type="match status" value="1"/>
</dbReference>
<dbReference type="SFLD" id="SFLDS00003">
    <property type="entry name" value="Haloacid_Dehalogenase"/>
    <property type="match status" value="1"/>
</dbReference>
<gene>
    <name evidence="1" type="ORF">W908_00680</name>
</gene>
<dbReference type="RefSeq" id="WP_053819539.1">
    <property type="nucleotide sequence ID" value="NZ_CP006911.1"/>
</dbReference>
<dbReference type="OrthoDB" id="9773910at2"/>
<dbReference type="GO" id="GO:0008967">
    <property type="term" value="F:phosphoglycolate phosphatase activity"/>
    <property type="evidence" value="ECO:0007669"/>
    <property type="project" value="TreeGrafter"/>
</dbReference>
<dbReference type="InterPro" id="IPR023214">
    <property type="entry name" value="HAD_sf"/>
</dbReference>
<dbReference type="GO" id="GO:0005829">
    <property type="term" value="C:cytosol"/>
    <property type="evidence" value="ECO:0007669"/>
    <property type="project" value="TreeGrafter"/>
</dbReference>
<dbReference type="SFLD" id="SFLDG01129">
    <property type="entry name" value="C1.5:_HAD__Beta-PGM__Phosphata"/>
    <property type="match status" value="1"/>
</dbReference>
<sequence length="227" mass="26663">MEQHGAESNLNIDWNLIDTVLLDLDGTLLDLNFDLEFWLEYIPEIYSKKHNIKIDEAKEVIISMINSQEGKLTWYCLDYWEETLNLDIMKLKGDISHLIQVHDHALNFLQTVKKHNKRIYLVTNAHRKGIKLKMQKSGLHDYFDEIISSHDYGVPKQEQKFWEELSNQINFNKERSVFFDDSLDVLESASRYNIKNVIAISRPSTKIPKKHVPGFINIVNFMEVTPK</sequence>
<keyword evidence="2" id="KW-1185">Reference proteome</keyword>
<dbReference type="InterPro" id="IPR041492">
    <property type="entry name" value="HAD_2"/>
</dbReference>
<reference evidence="1 2" key="1">
    <citation type="journal article" date="2015" name="Genome Announc.">
        <title>Genome Sequence of 'Candidatus Thioglobus singularis' Strain PS1, a Mixotroph from the SUP05 Clade of Marine Gammaproteobacteria.</title>
        <authorList>
            <person name="Marshall K.T."/>
            <person name="Morris R.M."/>
        </authorList>
    </citation>
    <scope>NUCLEOTIDE SEQUENCE [LARGE SCALE GENOMIC DNA]</scope>
    <source>
        <strain evidence="1 2">PS1</strain>
    </source>
</reference>
<dbReference type="AlphaFoldDB" id="A0A0M3T1M9"/>
<dbReference type="InterPro" id="IPR036412">
    <property type="entry name" value="HAD-like_sf"/>
</dbReference>
<dbReference type="Gene3D" id="3.40.50.1000">
    <property type="entry name" value="HAD superfamily/HAD-like"/>
    <property type="match status" value="1"/>
</dbReference>
<dbReference type="PANTHER" id="PTHR43434">
    <property type="entry name" value="PHOSPHOGLYCOLATE PHOSPHATASE"/>
    <property type="match status" value="1"/>
</dbReference>
<dbReference type="CDD" id="cd01427">
    <property type="entry name" value="HAD_like"/>
    <property type="match status" value="1"/>
</dbReference>
<dbReference type="EMBL" id="CP006911">
    <property type="protein sequence ID" value="ALE01255.1"/>
    <property type="molecule type" value="Genomic_DNA"/>
</dbReference>
<keyword evidence="1" id="KW-0378">Hydrolase</keyword>